<dbReference type="Gene3D" id="3.40.1350.140">
    <property type="entry name" value="MepB-like"/>
    <property type="match status" value="1"/>
</dbReference>
<evidence type="ECO:0000313" key="1">
    <source>
        <dbReference type="EMBL" id="NIJ00911.1"/>
    </source>
</evidence>
<dbReference type="Proteomes" id="UP000802392">
    <property type="component" value="Unassembled WGS sequence"/>
</dbReference>
<name>A0ABX0TG99_9MICC</name>
<accession>A0ABX0TG99</accession>
<dbReference type="RefSeq" id="WP_167264682.1">
    <property type="nucleotide sequence ID" value="NZ_BAAAVO010000009.1"/>
</dbReference>
<reference evidence="1 2" key="1">
    <citation type="submission" date="2020-03" db="EMBL/GenBank/DDBJ databases">
        <title>Genomic Encyclopedia of Type Strains, Phase III (KMG-III): the genomes of soil and plant-associated and newly described type strains.</title>
        <authorList>
            <person name="Whitman W."/>
        </authorList>
    </citation>
    <scope>NUCLEOTIDE SEQUENCE [LARGE SCALE GENOMIC DNA]</scope>
    <source>
        <strain evidence="1 2">CECT 4207</strain>
    </source>
</reference>
<organism evidence="1 2">
    <name type="scientific">Paenarthrobacter ilicis</name>
    <dbReference type="NCBI Taxonomy" id="43665"/>
    <lineage>
        <taxon>Bacteria</taxon>
        <taxon>Bacillati</taxon>
        <taxon>Actinomycetota</taxon>
        <taxon>Actinomycetes</taxon>
        <taxon>Micrococcales</taxon>
        <taxon>Micrococcaceae</taxon>
        <taxon>Paenarthrobacter</taxon>
    </lineage>
</organism>
<dbReference type="PIRSF" id="PIRSF032285">
    <property type="entry name" value="UCP032285"/>
    <property type="match status" value="1"/>
</dbReference>
<proteinExistence type="predicted"/>
<dbReference type="InterPro" id="IPR011235">
    <property type="entry name" value="MepB-like"/>
</dbReference>
<dbReference type="InterPro" id="IPR038231">
    <property type="entry name" value="MepB-like_sf"/>
</dbReference>
<dbReference type="Pfam" id="PF08877">
    <property type="entry name" value="MepB-like"/>
    <property type="match status" value="1"/>
</dbReference>
<dbReference type="EMBL" id="JAAOZD010000002">
    <property type="protein sequence ID" value="NIJ00911.1"/>
    <property type="molecule type" value="Genomic_DNA"/>
</dbReference>
<comment type="caution">
    <text evidence="1">The sequence shown here is derived from an EMBL/GenBank/DDBJ whole genome shotgun (WGS) entry which is preliminary data.</text>
</comment>
<keyword evidence="2" id="KW-1185">Reference proteome</keyword>
<gene>
    <name evidence="1" type="ORF">FHR86_001224</name>
</gene>
<evidence type="ECO:0008006" key="3">
    <source>
        <dbReference type="Google" id="ProtNLM"/>
    </source>
</evidence>
<protein>
    <recommendedName>
        <fullName evidence="3">Metallopeptidase</fullName>
    </recommendedName>
</protein>
<sequence length="152" mass="17098">MNFQSFQRFIGFSNGSDCVLAGLRVEEQNSDYESGIARLGEEHWRIRTARITPKKPGAFVALWKRDEDGSTRPFTAGEAEAGLLVFVEDQQRFGVFRFTAADLVALGYVSSGLHPGRRGFRVYPAWCTDLNAQALRTQRAQLPAFSEHRLQT</sequence>
<evidence type="ECO:0000313" key="2">
    <source>
        <dbReference type="Proteomes" id="UP000802392"/>
    </source>
</evidence>